<evidence type="ECO:0000313" key="16">
    <source>
        <dbReference type="Proteomes" id="UP001181693"/>
    </source>
</evidence>
<dbReference type="SUPFAM" id="SSF49313">
    <property type="entry name" value="Cadherin-like"/>
    <property type="match status" value="6"/>
</dbReference>
<keyword evidence="5" id="KW-0677">Repeat</keyword>
<evidence type="ECO:0000256" key="6">
    <source>
        <dbReference type="ARBA" id="ARBA00022837"/>
    </source>
</evidence>
<dbReference type="GO" id="GO:0005509">
    <property type="term" value="F:calcium ion binding"/>
    <property type="evidence" value="ECO:0007669"/>
    <property type="project" value="UniProtKB-UniRule"/>
</dbReference>
<evidence type="ECO:0000256" key="3">
    <source>
        <dbReference type="ARBA" id="ARBA00022692"/>
    </source>
</evidence>
<dbReference type="FunFam" id="2.60.40.60:FF:000002">
    <property type="entry name" value="Protocadherin alpha 2"/>
    <property type="match status" value="1"/>
</dbReference>
<accession>A0AAV3ASV9</accession>
<keyword evidence="4 13" id="KW-0732">Signal</keyword>
<dbReference type="CDD" id="cd11304">
    <property type="entry name" value="Cadherin_repeat"/>
    <property type="match status" value="6"/>
</dbReference>
<dbReference type="FunFam" id="2.60.40.60:FF:000001">
    <property type="entry name" value="Protocadherin alpha 2"/>
    <property type="match status" value="1"/>
</dbReference>
<gene>
    <name evidence="15" type="ORF">GDO54_006619</name>
</gene>
<evidence type="ECO:0000256" key="4">
    <source>
        <dbReference type="ARBA" id="ARBA00022729"/>
    </source>
</evidence>
<keyword evidence="3 12" id="KW-0812">Transmembrane</keyword>
<dbReference type="InterPro" id="IPR050174">
    <property type="entry name" value="Protocadherin/Cadherin-CA"/>
</dbReference>
<dbReference type="InterPro" id="IPR002126">
    <property type="entry name" value="Cadherin-like_dom"/>
</dbReference>
<keyword evidence="16" id="KW-1185">Reference proteome</keyword>
<evidence type="ECO:0000256" key="7">
    <source>
        <dbReference type="ARBA" id="ARBA00022889"/>
    </source>
</evidence>
<reference evidence="15" key="1">
    <citation type="thesis" date="2020" institute="ProQuest LLC" country="789 East Eisenhower Parkway, Ann Arbor, MI, USA">
        <title>Comparative Genomics and Chromosome Evolution.</title>
        <authorList>
            <person name="Mudd A.B."/>
        </authorList>
    </citation>
    <scope>NUCLEOTIDE SEQUENCE</scope>
    <source>
        <strain evidence="15">1538</strain>
        <tissue evidence="15">Blood</tissue>
    </source>
</reference>
<comment type="caution">
    <text evidence="15">The sequence shown here is derived from an EMBL/GenBank/DDBJ whole genome shotgun (WGS) entry which is preliminary data.</text>
</comment>
<dbReference type="PROSITE" id="PS50268">
    <property type="entry name" value="CADHERIN_2"/>
    <property type="match status" value="6"/>
</dbReference>
<keyword evidence="9 12" id="KW-0472">Membrane</keyword>
<dbReference type="Gene3D" id="2.60.40.60">
    <property type="entry name" value="Cadherins"/>
    <property type="match status" value="6"/>
</dbReference>
<evidence type="ECO:0000256" key="12">
    <source>
        <dbReference type="SAM" id="Phobius"/>
    </source>
</evidence>
<dbReference type="PRINTS" id="PR00205">
    <property type="entry name" value="CADHERIN"/>
</dbReference>
<evidence type="ECO:0000256" key="8">
    <source>
        <dbReference type="ARBA" id="ARBA00022989"/>
    </source>
</evidence>
<keyword evidence="2" id="KW-1003">Cell membrane</keyword>
<keyword evidence="6 11" id="KW-0106">Calcium</keyword>
<dbReference type="PANTHER" id="PTHR24028:SF73">
    <property type="entry name" value="PROTOCADHERIN GAMMA-B3-RELATED"/>
    <property type="match status" value="1"/>
</dbReference>
<dbReference type="Pfam" id="PF16492">
    <property type="entry name" value="Cadherin_C_2"/>
    <property type="match status" value="1"/>
</dbReference>
<keyword evidence="7" id="KW-0130">Cell adhesion</keyword>
<protein>
    <recommendedName>
        <fullName evidence="14">Cadherin domain-containing protein</fullName>
    </recommendedName>
</protein>
<evidence type="ECO:0000256" key="10">
    <source>
        <dbReference type="ARBA" id="ARBA00023180"/>
    </source>
</evidence>
<feature type="domain" description="Cadherin" evidence="14">
    <location>
        <begin position="342"/>
        <end position="446"/>
    </location>
</feature>
<dbReference type="Pfam" id="PF08266">
    <property type="entry name" value="Cadherin_2"/>
    <property type="match status" value="1"/>
</dbReference>
<evidence type="ECO:0000256" key="5">
    <source>
        <dbReference type="ARBA" id="ARBA00022737"/>
    </source>
</evidence>
<dbReference type="GO" id="GO:0007156">
    <property type="term" value="P:homophilic cell adhesion via plasma membrane adhesion molecules"/>
    <property type="evidence" value="ECO:0007669"/>
    <property type="project" value="InterPro"/>
</dbReference>
<dbReference type="GO" id="GO:0005886">
    <property type="term" value="C:plasma membrane"/>
    <property type="evidence" value="ECO:0007669"/>
    <property type="project" value="UniProtKB-SubCell"/>
</dbReference>
<dbReference type="InterPro" id="IPR020894">
    <property type="entry name" value="Cadherin_CS"/>
</dbReference>
<feature type="domain" description="Cadherin" evidence="14">
    <location>
        <begin position="67"/>
        <end position="129"/>
    </location>
</feature>
<feature type="transmembrane region" description="Helical" evidence="12">
    <location>
        <begin position="679"/>
        <end position="703"/>
    </location>
</feature>
<dbReference type="FunFam" id="2.60.40.60:FF:000006">
    <property type="entry name" value="Protocadherin alpha 2"/>
    <property type="match status" value="1"/>
</dbReference>
<comment type="subcellular location">
    <subcellularLocation>
        <location evidence="1">Cell membrane</location>
        <topology evidence="1">Single-pass type I membrane protein</topology>
    </subcellularLocation>
</comment>
<feature type="domain" description="Cadherin" evidence="14">
    <location>
        <begin position="570"/>
        <end position="666"/>
    </location>
</feature>
<keyword evidence="10" id="KW-0325">Glycoprotein</keyword>
<dbReference type="Proteomes" id="UP001181693">
    <property type="component" value="Unassembled WGS sequence"/>
</dbReference>
<sequence>MQGRPKGIRWQVTFLFSWLCHSVSGQIHYSIVEEMRKGSVVGNLAKDLGMNIKDLSARKIHIVSDVSEKYFHINPKNGDLYIADKIDRETLCGAAAECALTFDAVAENPLNIFSVKIAIQDINDNPPRFIQDKYVLQMSEHTLPGAKFNLKNAIDLDIGINGLKGYRLSANQHFVLSHQTDGIAFPELVLEKPLDREAQSSYELILTAVDGGIPAQTGTTLIQISVTDINDNTPTFTQNIYKVQIKESMPLNSTVLQVSANDADEGVNGQITYSFNTILNHILESFTINPSNGEIKTKEHLDYEVTKNYEFTVEAKDGGGLVSNAKVLIDILDENDNVPDISITSLSSPVPEDTEPGTVVSLIAVRDKDSGPNGEVQCQVIGDAPFQLISSASNFYKIVTKSSLDREQTSSYNITIQASDKGSPPLFSEKMIQVDLSDVNDNAPVFEKWTYDVYVPENNLPGVSIFSIQAKDIDSLENAKLTYSVVSNTDGKDPSSLHVSINPVTGVIYAQKSFDYEQNREFIVQVVAKDSGSPPMNASTTLRIHVVDQNDNPPVILYPATMDGPIFEMVPWSSEQGSLISKVVAVDADSGHNAWLSYFLQSSESSVFTIDQHTGEIRTSHVFQERDVLKHKVTVIVKDNGFPPLSASATLNLVVGDSFQQVIPKISSQSNKLDSGSNLQIYLVVALALISFLFLLTVIFAIISKYRESKYASSFGSVNANLYPTIDPRFISQFKSGTLQLPYSYDVCVTLDSRKNDFAYLRPQSNVPVDHLIDADDSGLGNESSKDSLLAENISPQAGMFDLVWW</sequence>
<dbReference type="FunFam" id="2.60.40.60:FF:000007">
    <property type="entry name" value="Protocadherin alpha 2"/>
    <property type="match status" value="1"/>
</dbReference>
<proteinExistence type="predicted"/>
<dbReference type="PROSITE" id="PS00232">
    <property type="entry name" value="CADHERIN_1"/>
    <property type="match status" value="3"/>
</dbReference>
<dbReference type="FunFam" id="2.60.40.60:FF:000004">
    <property type="entry name" value="Protocadherin 1 gamma 2"/>
    <property type="match status" value="1"/>
</dbReference>
<feature type="domain" description="Cadherin" evidence="14">
    <location>
        <begin position="130"/>
        <end position="236"/>
    </location>
</feature>
<evidence type="ECO:0000259" key="14">
    <source>
        <dbReference type="PROSITE" id="PS50268"/>
    </source>
</evidence>
<evidence type="ECO:0000256" key="1">
    <source>
        <dbReference type="ARBA" id="ARBA00004251"/>
    </source>
</evidence>
<dbReference type="FunFam" id="2.60.40.60:FF:000248">
    <property type="entry name" value="Protocadherin 10"/>
    <property type="match status" value="1"/>
</dbReference>
<keyword evidence="8 12" id="KW-1133">Transmembrane helix</keyword>
<dbReference type="EMBL" id="DYDO01000002">
    <property type="protein sequence ID" value="DBA30664.1"/>
    <property type="molecule type" value="Genomic_DNA"/>
</dbReference>
<evidence type="ECO:0000256" key="13">
    <source>
        <dbReference type="SAM" id="SignalP"/>
    </source>
</evidence>
<evidence type="ECO:0000313" key="15">
    <source>
        <dbReference type="EMBL" id="DBA30664.1"/>
    </source>
</evidence>
<dbReference type="InterPro" id="IPR015919">
    <property type="entry name" value="Cadherin-like_sf"/>
</dbReference>
<feature type="signal peptide" evidence="13">
    <location>
        <begin position="1"/>
        <end position="25"/>
    </location>
</feature>
<feature type="domain" description="Cadherin" evidence="14">
    <location>
        <begin position="447"/>
        <end position="556"/>
    </location>
</feature>
<dbReference type="InterPro" id="IPR013164">
    <property type="entry name" value="Cadherin_N"/>
</dbReference>
<dbReference type="AlphaFoldDB" id="A0AAV3ASV9"/>
<name>A0AAV3ASV9_PYXAD</name>
<evidence type="ECO:0000256" key="2">
    <source>
        <dbReference type="ARBA" id="ARBA00022475"/>
    </source>
</evidence>
<feature type="domain" description="Cadherin" evidence="14">
    <location>
        <begin position="237"/>
        <end position="341"/>
    </location>
</feature>
<evidence type="ECO:0000256" key="9">
    <source>
        <dbReference type="ARBA" id="ARBA00023136"/>
    </source>
</evidence>
<dbReference type="Pfam" id="PF00028">
    <property type="entry name" value="Cadherin"/>
    <property type="match status" value="5"/>
</dbReference>
<feature type="chain" id="PRO_5043932136" description="Cadherin domain-containing protein" evidence="13">
    <location>
        <begin position="26"/>
        <end position="806"/>
    </location>
</feature>
<dbReference type="PANTHER" id="PTHR24028">
    <property type="entry name" value="CADHERIN-87A"/>
    <property type="match status" value="1"/>
</dbReference>
<dbReference type="InterPro" id="IPR032455">
    <property type="entry name" value="Cadherin_C"/>
</dbReference>
<organism evidence="15 16">
    <name type="scientific">Pyxicephalus adspersus</name>
    <name type="common">African bullfrog</name>
    <dbReference type="NCBI Taxonomy" id="30357"/>
    <lineage>
        <taxon>Eukaryota</taxon>
        <taxon>Metazoa</taxon>
        <taxon>Chordata</taxon>
        <taxon>Craniata</taxon>
        <taxon>Vertebrata</taxon>
        <taxon>Euteleostomi</taxon>
        <taxon>Amphibia</taxon>
        <taxon>Batrachia</taxon>
        <taxon>Anura</taxon>
        <taxon>Neobatrachia</taxon>
        <taxon>Ranoidea</taxon>
        <taxon>Pyxicephalidae</taxon>
        <taxon>Pyxicephalinae</taxon>
        <taxon>Pyxicephalus</taxon>
    </lineage>
</organism>
<dbReference type="SMART" id="SM00112">
    <property type="entry name" value="CA"/>
    <property type="match status" value="6"/>
</dbReference>
<evidence type="ECO:0000256" key="11">
    <source>
        <dbReference type="PROSITE-ProRule" id="PRU00043"/>
    </source>
</evidence>